<reference evidence="2" key="1">
    <citation type="journal article" date="2013" name="Nat. Commun.">
        <title>Whole-genome sequencing of Oryza brachyantha reveals mechanisms underlying Oryza genome evolution.</title>
        <authorList>
            <person name="Chen J."/>
            <person name="Huang Q."/>
            <person name="Gao D."/>
            <person name="Wang J."/>
            <person name="Lang Y."/>
            <person name="Liu T."/>
            <person name="Li B."/>
            <person name="Bai Z."/>
            <person name="Luis Goicoechea J."/>
            <person name="Liang C."/>
            <person name="Chen C."/>
            <person name="Zhang W."/>
            <person name="Sun S."/>
            <person name="Liao Y."/>
            <person name="Zhang X."/>
            <person name="Yang L."/>
            <person name="Song C."/>
            <person name="Wang M."/>
            <person name="Shi J."/>
            <person name="Liu G."/>
            <person name="Liu J."/>
            <person name="Zhou H."/>
            <person name="Zhou W."/>
            <person name="Yu Q."/>
            <person name="An N."/>
            <person name="Chen Y."/>
            <person name="Cai Q."/>
            <person name="Wang B."/>
            <person name="Liu B."/>
            <person name="Min J."/>
            <person name="Huang Y."/>
            <person name="Wu H."/>
            <person name="Li Z."/>
            <person name="Zhang Y."/>
            <person name="Yin Y."/>
            <person name="Song W."/>
            <person name="Jiang J."/>
            <person name="Jackson S.A."/>
            <person name="Wing R.A."/>
            <person name="Wang J."/>
            <person name="Chen M."/>
        </authorList>
    </citation>
    <scope>NUCLEOTIDE SEQUENCE [LARGE SCALE GENOMIC DNA]</scope>
    <source>
        <strain evidence="2">cv. IRGC 101232</strain>
    </source>
</reference>
<organism evidence="2">
    <name type="scientific">Oryza brachyantha</name>
    <name type="common">malo sina</name>
    <dbReference type="NCBI Taxonomy" id="4533"/>
    <lineage>
        <taxon>Eukaryota</taxon>
        <taxon>Viridiplantae</taxon>
        <taxon>Streptophyta</taxon>
        <taxon>Embryophyta</taxon>
        <taxon>Tracheophyta</taxon>
        <taxon>Spermatophyta</taxon>
        <taxon>Magnoliopsida</taxon>
        <taxon>Liliopsida</taxon>
        <taxon>Poales</taxon>
        <taxon>Poaceae</taxon>
        <taxon>BOP clade</taxon>
        <taxon>Oryzoideae</taxon>
        <taxon>Oryzeae</taxon>
        <taxon>Oryzinae</taxon>
        <taxon>Oryza</taxon>
    </lineage>
</organism>
<reference evidence="2" key="2">
    <citation type="submission" date="2013-04" db="UniProtKB">
        <authorList>
            <consortium name="EnsemblPlants"/>
        </authorList>
    </citation>
    <scope>IDENTIFICATION</scope>
</reference>
<evidence type="ECO:0000313" key="2">
    <source>
        <dbReference type="EnsemblPlants" id="OB10G18040.1"/>
    </source>
</evidence>
<feature type="compositionally biased region" description="Low complexity" evidence="1">
    <location>
        <begin position="8"/>
        <end position="25"/>
    </location>
</feature>
<proteinExistence type="predicted"/>
<keyword evidence="3" id="KW-1185">Reference proteome</keyword>
<evidence type="ECO:0000313" key="3">
    <source>
        <dbReference type="Proteomes" id="UP000006038"/>
    </source>
</evidence>
<protein>
    <submittedName>
        <fullName evidence="2">Uncharacterized protein</fullName>
    </submittedName>
</protein>
<accession>J3N2Q6</accession>
<name>J3N2Q6_ORYBR</name>
<dbReference type="EnsemblPlants" id="OB10G18040.1">
    <property type="protein sequence ID" value="OB10G18040.1"/>
    <property type="gene ID" value="OB10G18040"/>
</dbReference>
<dbReference type="HOGENOM" id="CLU_2907674_0_0_1"/>
<dbReference type="AlphaFoldDB" id="J3N2Q6"/>
<dbReference type="Proteomes" id="UP000006038">
    <property type="component" value="Chromosome 10"/>
</dbReference>
<evidence type="ECO:0000256" key="1">
    <source>
        <dbReference type="SAM" id="MobiDB-lite"/>
    </source>
</evidence>
<feature type="region of interest" description="Disordered" evidence="1">
    <location>
        <begin position="1"/>
        <end position="45"/>
    </location>
</feature>
<sequence>MVRRKRPAAQQTPAFAFAFTGSRGRCSSRDGRSRRSAGAGQGGVTGQALAALLGRGQAGGRS</sequence>
<dbReference type="Gramene" id="OB10G18040.1">
    <property type="protein sequence ID" value="OB10G18040.1"/>
    <property type="gene ID" value="OB10G18040"/>
</dbReference>